<dbReference type="Gene3D" id="3.80.10.10">
    <property type="entry name" value="Ribonuclease Inhibitor"/>
    <property type="match status" value="1"/>
</dbReference>
<dbReference type="InterPro" id="IPR032675">
    <property type="entry name" value="LRR_dom_sf"/>
</dbReference>
<comment type="caution">
    <text evidence="5">The sequence shown here is derived from an EMBL/GenBank/DDBJ whole genome shotgun (WGS) entry which is preliminary data.</text>
</comment>
<dbReference type="PANTHER" id="PTHR24113">
    <property type="entry name" value="RAN GTPASE-ACTIVATING PROTEIN 1"/>
    <property type="match status" value="1"/>
</dbReference>
<evidence type="ECO:0000256" key="3">
    <source>
        <dbReference type="ARBA" id="ARBA00022737"/>
    </source>
</evidence>
<accession>A0AA36ICL5</accession>
<reference evidence="5" key="1">
    <citation type="submission" date="2023-08" db="EMBL/GenBank/DDBJ databases">
        <authorList>
            <person name="Chen Y."/>
            <person name="Shah S."/>
            <person name="Dougan E. K."/>
            <person name="Thang M."/>
            <person name="Chan C."/>
        </authorList>
    </citation>
    <scope>NUCLEOTIDE SEQUENCE</scope>
</reference>
<dbReference type="SUPFAM" id="SSF52047">
    <property type="entry name" value="RNI-like"/>
    <property type="match status" value="1"/>
</dbReference>
<keyword evidence="3" id="KW-0677">Repeat</keyword>
<keyword evidence="1" id="KW-0343">GTPase activation</keyword>
<name>A0AA36ICL5_9DINO</name>
<dbReference type="GO" id="GO:0005096">
    <property type="term" value="F:GTPase activator activity"/>
    <property type="evidence" value="ECO:0007669"/>
    <property type="project" value="UniProtKB-KW"/>
</dbReference>
<dbReference type="Proteomes" id="UP001178507">
    <property type="component" value="Unassembled WGS sequence"/>
</dbReference>
<proteinExistence type="predicted"/>
<evidence type="ECO:0000256" key="2">
    <source>
        <dbReference type="ARBA" id="ARBA00022614"/>
    </source>
</evidence>
<feature type="region of interest" description="Disordered" evidence="4">
    <location>
        <begin position="1"/>
        <end position="28"/>
    </location>
</feature>
<gene>
    <name evidence="5" type="ORF">EVOR1521_LOCUS11885</name>
</gene>
<keyword evidence="2" id="KW-0433">Leucine-rich repeat</keyword>
<dbReference type="AlphaFoldDB" id="A0AA36ICL5"/>
<dbReference type="GO" id="GO:0006913">
    <property type="term" value="P:nucleocytoplasmic transport"/>
    <property type="evidence" value="ECO:0007669"/>
    <property type="project" value="TreeGrafter"/>
</dbReference>
<dbReference type="EMBL" id="CAUJNA010001213">
    <property type="protein sequence ID" value="CAJ1385243.1"/>
    <property type="molecule type" value="Genomic_DNA"/>
</dbReference>
<dbReference type="GO" id="GO:0005829">
    <property type="term" value="C:cytosol"/>
    <property type="evidence" value="ECO:0007669"/>
    <property type="project" value="TreeGrafter"/>
</dbReference>
<dbReference type="InterPro" id="IPR001611">
    <property type="entry name" value="Leu-rich_rpt"/>
</dbReference>
<evidence type="ECO:0000313" key="5">
    <source>
        <dbReference type="EMBL" id="CAJ1385243.1"/>
    </source>
</evidence>
<evidence type="ECO:0000313" key="6">
    <source>
        <dbReference type="Proteomes" id="UP001178507"/>
    </source>
</evidence>
<dbReference type="GO" id="GO:0005634">
    <property type="term" value="C:nucleus"/>
    <property type="evidence" value="ECO:0007669"/>
    <property type="project" value="TreeGrafter"/>
</dbReference>
<dbReference type="PANTHER" id="PTHR24113:SF12">
    <property type="entry name" value="RAN GTPASE-ACTIVATING PROTEIN 1"/>
    <property type="match status" value="1"/>
</dbReference>
<dbReference type="GO" id="GO:0048471">
    <property type="term" value="C:perinuclear region of cytoplasm"/>
    <property type="evidence" value="ECO:0007669"/>
    <property type="project" value="TreeGrafter"/>
</dbReference>
<dbReference type="InterPro" id="IPR027038">
    <property type="entry name" value="RanGap"/>
</dbReference>
<keyword evidence="6" id="KW-1185">Reference proteome</keyword>
<sequence length="195" mass="20749">MAMAKPGSAQPKAPKARPKFAAPKPWPPKVPLGELEDILPLVEANDESIDAVMLPPDLGDGFTAEAFGPKEVEYLCQRLENNTSVTQLNLSMNPLGDEGAAHVAALLARPGLPLARLSLNGCGIGAQGARHLASALAERPELSVVELMNNRLGAEGGEAILEALSKNKKLREVKVSFSSIPESIETKIEKILMTR</sequence>
<feature type="compositionally biased region" description="Low complexity" evidence="4">
    <location>
        <begin position="9"/>
        <end position="23"/>
    </location>
</feature>
<organism evidence="5 6">
    <name type="scientific">Effrenium voratum</name>
    <dbReference type="NCBI Taxonomy" id="2562239"/>
    <lineage>
        <taxon>Eukaryota</taxon>
        <taxon>Sar</taxon>
        <taxon>Alveolata</taxon>
        <taxon>Dinophyceae</taxon>
        <taxon>Suessiales</taxon>
        <taxon>Symbiodiniaceae</taxon>
        <taxon>Effrenium</taxon>
    </lineage>
</organism>
<evidence type="ECO:0000256" key="1">
    <source>
        <dbReference type="ARBA" id="ARBA00022468"/>
    </source>
</evidence>
<dbReference type="GO" id="GO:0031267">
    <property type="term" value="F:small GTPase binding"/>
    <property type="evidence" value="ECO:0007669"/>
    <property type="project" value="TreeGrafter"/>
</dbReference>
<evidence type="ECO:0000256" key="4">
    <source>
        <dbReference type="SAM" id="MobiDB-lite"/>
    </source>
</evidence>
<protein>
    <submittedName>
        <fullName evidence="5">Uncharacterized protein</fullName>
    </submittedName>
</protein>
<dbReference type="Pfam" id="PF13516">
    <property type="entry name" value="LRR_6"/>
    <property type="match status" value="2"/>
</dbReference>
<dbReference type="SMART" id="SM00368">
    <property type="entry name" value="LRR_RI"/>
    <property type="match status" value="3"/>
</dbReference>